<gene>
    <name evidence="3" type="ORF">PECAL_4P16970</name>
</gene>
<evidence type="ECO:0000313" key="4">
    <source>
        <dbReference type="Proteomes" id="UP000789595"/>
    </source>
</evidence>
<protein>
    <submittedName>
        <fullName evidence="3">Uncharacterized protein</fullName>
    </submittedName>
</protein>
<evidence type="ECO:0000256" key="1">
    <source>
        <dbReference type="SAM" id="MobiDB-lite"/>
    </source>
</evidence>
<evidence type="ECO:0000256" key="2">
    <source>
        <dbReference type="SAM" id="SignalP"/>
    </source>
</evidence>
<comment type="caution">
    <text evidence="3">The sequence shown here is derived from an EMBL/GenBank/DDBJ whole genome shotgun (WGS) entry which is preliminary data.</text>
</comment>
<name>A0A8J2SPS6_9STRA</name>
<feature type="chain" id="PRO_5035222951" evidence="2">
    <location>
        <begin position="19"/>
        <end position="309"/>
    </location>
</feature>
<dbReference type="PROSITE" id="PS51257">
    <property type="entry name" value="PROKAR_LIPOPROTEIN"/>
    <property type="match status" value="1"/>
</dbReference>
<evidence type="ECO:0000313" key="3">
    <source>
        <dbReference type="EMBL" id="CAH0374418.1"/>
    </source>
</evidence>
<reference evidence="3" key="1">
    <citation type="submission" date="2021-11" db="EMBL/GenBank/DDBJ databases">
        <authorList>
            <consortium name="Genoscope - CEA"/>
            <person name="William W."/>
        </authorList>
    </citation>
    <scope>NUCLEOTIDE SEQUENCE</scope>
</reference>
<feature type="signal peptide" evidence="2">
    <location>
        <begin position="1"/>
        <end position="18"/>
    </location>
</feature>
<keyword evidence="4" id="KW-1185">Reference proteome</keyword>
<feature type="region of interest" description="Disordered" evidence="1">
    <location>
        <begin position="275"/>
        <end position="301"/>
    </location>
</feature>
<accession>A0A8J2SPS6</accession>
<dbReference type="AlphaFoldDB" id="A0A8J2SPS6"/>
<keyword evidence="2" id="KW-0732">Signal</keyword>
<sequence>MTKPCRCLLLLLATTACANKLRTRARQFNKWRDARFGCGRQWHYWRCSGQLTDPATGVVIARLEGVEATRALRGDARRGDSEDDVNDDDFLVEPRAFEVRRRYAYADESDELIEWRARPDAPPRSVARPPPYAATVRLGLRRDGTTVALRSRTADKALEPRVSTFAVEGFETRVDAYVGTPKKRGLARLFGVGVGGAKTAAARRAQKGLKCRESYVVSRNAVSYRRLGEAPAWAGPGRLCAAELSARRVSRRALRRGSPVARALAEELLEDVDGKQRRVVVEPSEDVDEPPPKRPPPKRGDKWEALFAV</sequence>
<proteinExistence type="predicted"/>
<organism evidence="3 4">
    <name type="scientific">Pelagomonas calceolata</name>
    <dbReference type="NCBI Taxonomy" id="35677"/>
    <lineage>
        <taxon>Eukaryota</taxon>
        <taxon>Sar</taxon>
        <taxon>Stramenopiles</taxon>
        <taxon>Ochrophyta</taxon>
        <taxon>Pelagophyceae</taxon>
        <taxon>Pelagomonadales</taxon>
        <taxon>Pelagomonadaceae</taxon>
        <taxon>Pelagomonas</taxon>
    </lineage>
</organism>
<dbReference type="EMBL" id="CAKKNE010000004">
    <property type="protein sequence ID" value="CAH0374418.1"/>
    <property type="molecule type" value="Genomic_DNA"/>
</dbReference>
<dbReference type="Proteomes" id="UP000789595">
    <property type="component" value="Unassembled WGS sequence"/>
</dbReference>